<name>A0A7X1ZBM7_9PROT</name>
<evidence type="ECO:0000259" key="2">
    <source>
        <dbReference type="Pfam" id="PF01471"/>
    </source>
</evidence>
<dbReference type="Pfam" id="PF01471">
    <property type="entry name" value="PG_binding_1"/>
    <property type="match status" value="1"/>
</dbReference>
<dbReference type="Proteomes" id="UP000434582">
    <property type="component" value="Unassembled WGS sequence"/>
</dbReference>
<dbReference type="InterPro" id="IPR002477">
    <property type="entry name" value="Peptidoglycan-bd-like"/>
</dbReference>
<keyword evidence="4" id="KW-1185">Reference proteome</keyword>
<proteinExistence type="predicted"/>
<protein>
    <recommendedName>
        <fullName evidence="2">Peptidoglycan binding-like domain-containing protein</fullName>
    </recommendedName>
</protein>
<feature type="chain" id="PRO_5031334686" description="Peptidoglycan binding-like domain-containing protein" evidence="1">
    <location>
        <begin position="24"/>
        <end position="229"/>
    </location>
</feature>
<feature type="signal peptide" evidence="1">
    <location>
        <begin position="1"/>
        <end position="23"/>
    </location>
</feature>
<dbReference type="InterPro" id="IPR036365">
    <property type="entry name" value="PGBD-like_sf"/>
</dbReference>
<gene>
    <name evidence="3" type="ORF">GHC57_03440</name>
</gene>
<evidence type="ECO:0000313" key="4">
    <source>
        <dbReference type="Proteomes" id="UP000434582"/>
    </source>
</evidence>
<sequence>MTRRGRIAAAPGAALLLALLLAAAGPGPEARADMTTLAVQYLLRDAGHYDGRLDGDAGPLTEAALEAFQAANGLPETGRLDDRTRAILRIRQRPRTVGVGRSLTGTLKAGFELRQLEPDWASVRDLAAFSFTVRDYGMDWSYVHVCGEARFPDARDPDRYQPFMMDLVLQDLDSLGQGRDTAGGPDQPPIAALLDGHYMVSDLWTAEYVFVEPFCDLKVGSAVALGLVR</sequence>
<dbReference type="Gene3D" id="1.10.101.10">
    <property type="entry name" value="PGBD-like superfamily/PGBD"/>
    <property type="match status" value="1"/>
</dbReference>
<reference evidence="3 4" key="1">
    <citation type="submission" date="2019-10" db="EMBL/GenBank/DDBJ databases">
        <title>Draft whole-genome sequence of the purple nonsulfur photosynthetic bacterium Roseospira navarrensis DSM 15114.</title>
        <authorList>
            <person name="Kyndt J.A."/>
            <person name="Meyer T.E."/>
        </authorList>
    </citation>
    <scope>NUCLEOTIDE SEQUENCE [LARGE SCALE GENOMIC DNA]</scope>
    <source>
        <strain evidence="3 4">DSM 15114</strain>
    </source>
</reference>
<feature type="domain" description="Peptidoglycan binding-like" evidence="2">
    <location>
        <begin position="38"/>
        <end position="88"/>
    </location>
</feature>
<dbReference type="OrthoDB" id="3809801at2"/>
<keyword evidence="1" id="KW-0732">Signal</keyword>
<dbReference type="SUPFAM" id="SSF47090">
    <property type="entry name" value="PGBD-like"/>
    <property type="match status" value="1"/>
</dbReference>
<accession>A0A7X1ZBM7</accession>
<evidence type="ECO:0000256" key="1">
    <source>
        <dbReference type="SAM" id="SignalP"/>
    </source>
</evidence>
<comment type="caution">
    <text evidence="3">The sequence shown here is derived from an EMBL/GenBank/DDBJ whole genome shotgun (WGS) entry which is preliminary data.</text>
</comment>
<organism evidence="3 4">
    <name type="scientific">Roseospira navarrensis</name>
    <dbReference type="NCBI Taxonomy" id="140058"/>
    <lineage>
        <taxon>Bacteria</taxon>
        <taxon>Pseudomonadati</taxon>
        <taxon>Pseudomonadota</taxon>
        <taxon>Alphaproteobacteria</taxon>
        <taxon>Rhodospirillales</taxon>
        <taxon>Rhodospirillaceae</taxon>
        <taxon>Roseospira</taxon>
    </lineage>
</organism>
<dbReference type="AlphaFoldDB" id="A0A7X1ZBM7"/>
<dbReference type="RefSeq" id="WP_153341189.1">
    <property type="nucleotide sequence ID" value="NZ_WIVE01000005.1"/>
</dbReference>
<dbReference type="InterPro" id="IPR036366">
    <property type="entry name" value="PGBDSf"/>
</dbReference>
<dbReference type="EMBL" id="WIVE01000005">
    <property type="protein sequence ID" value="MQX35564.1"/>
    <property type="molecule type" value="Genomic_DNA"/>
</dbReference>
<evidence type="ECO:0000313" key="3">
    <source>
        <dbReference type="EMBL" id="MQX35564.1"/>
    </source>
</evidence>